<dbReference type="OrthoDB" id="47375at2759"/>
<accession>A0A812WHM3</accession>
<evidence type="ECO:0000259" key="3">
    <source>
        <dbReference type="PROSITE" id="PS50106"/>
    </source>
</evidence>
<feature type="domain" description="PDZ" evidence="3">
    <location>
        <begin position="764"/>
        <end position="800"/>
    </location>
</feature>
<gene>
    <name evidence="4" type="primary">COLGALT1</name>
    <name evidence="4" type="ORF">SPIL2461_LOCUS18554</name>
</gene>
<evidence type="ECO:0000313" key="4">
    <source>
        <dbReference type="EMBL" id="CAE7672015.1"/>
    </source>
</evidence>
<feature type="compositionally biased region" description="Polar residues" evidence="2">
    <location>
        <begin position="1803"/>
        <end position="1819"/>
    </location>
</feature>
<feature type="coiled-coil region" evidence="1">
    <location>
        <begin position="1229"/>
        <end position="1298"/>
    </location>
</feature>
<name>A0A812WHM3_SYMPI</name>
<dbReference type="SUPFAM" id="SSF116907">
    <property type="entry name" value="Hook domain"/>
    <property type="match status" value="1"/>
</dbReference>
<proteinExistence type="predicted"/>
<keyword evidence="1" id="KW-0175">Coiled coil</keyword>
<protein>
    <submittedName>
        <fullName evidence="4">COLGALT1 protein</fullName>
    </submittedName>
</protein>
<feature type="region of interest" description="Disordered" evidence="2">
    <location>
        <begin position="1800"/>
        <end position="1819"/>
    </location>
</feature>
<feature type="region of interest" description="Disordered" evidence="2">
    <location>
        <begin position="1745"/>
        <end position="1775"/>
    </location>
</feature>
<dbReference type="InterPro" id="IPR002654">
    <property type="entry name" value="Glyco_trans_25"/>
</dbReference>
<dbReference type="InterPro" id="IPR036034">
    <property type="entry name" value="PDZ_sf"/>
</dbReference>
<dbReference type="EMBL" id="CAJNIZ010043894">
    <property type="protein sequence ID" value="CAE7672015.1"/>
    <property type="molecule type" value="Genomic_DNA"/>
</dbReference>
<evidence type="ECO:0000313" key="5">
    <source>
        <dbReference type="Proteomes" id="UP000649617"/>
    </source>
</evidence>
<sequence length="1945" mass="213611">MLKKELPWLSFERFLASDGSKMTIPEEDIALKWSTSRNALFADYFEWVFEDGSPWMWAADAPEEDDDWIFQEEGPEFSYVRDAPGFESQPPRTGIVTKKSTGEKLKVRLAFAQRFRDGQEQLMSGGERGCAHSHLRLWRLAAEREQPSLVLEDDVHLTFDRNGDLGKMKGKVFTDRLAQALQRVPSDFDVLYLGWSGWRGGNFKHMQEGDYGLLPEDRIFVQKAEYVWTTVAYVLSQAGAKKLLSAASNSVNQPVDNFMAYEASQGKLNSFVCLDEGDEDSTWAGGIVDQFDFQGDSDIKKPVPKVTRLMAVTKVMMLTSSQHPDLGFVSLLRGKGRVPIVPWESDGFKLFELHCLERFLAGIASASVKGMSFYATKPWVLDWCLVKELEVPAMCAVFVTEGIIVASADTYALDLATAGVKQSQDGETIVWAEGRCVAVVKGRAARYSAPFLLTTSEELPRVWTGRGSEELSRAKLSLEGLRHSSVKSDLQQHCVQFSFSLGRGGIRCLAAGNAVPVGIGYDDGFVALCQRTKAWQGALGPGVATVTDHQARSVSLRPEGSANMFVIAGLFVSPAAAIGCFSRGIGKEDGKLLGLQGAAQLEFYDWCQVLFKIDVLAIGLSWLEPVRNWLDDCHVNLSPAPDLQHVTTAKVLEFDVKAMAREVVSCLWLEHVNMYLAVAAGTGYELVAAGREDGCGFDMMARTVESLELSNMDALTASSIPGISLVGLDDEHESRRCPKAPKAPDSPSGGCLHYEDRQHAVDEVALEGGDGDAVYFQRVQPGSRAAQLGVRKGDEVLQVNLVDPEILFWRPAEQILPAIVGPVMLKWRRKPEKPGERTRINSKPVKLLWHDDEDELEDAVPEYPKSRAQTLGDGEWLCGSCDAKNFDVQELALPSLRPPRLAPAAAFAAPKQRSIKASKASKADPLCSQAEAAWSCTAAACGPDEEVSFHIGHATKSHPFLAELMFMPAPAVLPPSLSAVRVLTRRCGMNRIESCLSLGLREASCELLEASPDACDAALLVVDSERDTGYSDWAIQIKAGVLKILAVRARVLRKGEEFLYTALMQMQFHSATSLQSSDHARSIVAATLVIAVEAAAKEEAIKVIVGLEQSKQAELAQIIQQLMQATSQGVAEKKPKQVEADENPLELVRRLSQAAFERRFSDVQIAGNDPHIIEPLKAEARELHRELERYSTTYLEVQKAQKALASKVADAKAQLCSEADRCVDLLQELDERETEHRSLSRDLTSLKEEMKHENTAAFNHQEALKSLGDEIEEERRRYRSLQMNNIDLKAELDQAQHSSSKVETSSWKRTAMMAKLTRLQEKVHCDRTKLADSRRSFEVEEACAASLRQELEEAQDQLSSRDHDLSACEESYATTEGILQQAESELDSCTNELKAMTSEDLDTLRLEIERKRQSLARAEQGSADAVAQRSAIGQQMPEVSAMLEDRRLAAERAVDEAVAAGVAVTTAMQKLNALSDEATAAAQGLADLATRQPRASLSLTGAAATSLAADADRLQGLSDEIVVAKAETAEAEFQSSELGQKVQEMKSSKAKAWMVLQQLRKAHEAEPQQAVAAHDLDTSEASVTCAVSSNGSKVSHLREEMLHVEAEEECEEEYVASRRERALASENRCQLLQEELRAAASTAEAAAVEETSLEAEIEAEAALVLEAESEARHLEDEKTLGVSAAGASLQCEELDAEEKADFSVMVKRSRAAATGTRAAKDAAATRLQARQRGIMARSRLASLRCSRSAQDASSVGKDLSYQRPRPLPPARREEREAAAIKLQALERGILARSRVQRMRESRWSQARTSAQDRGGATNSDALQAAWAVEKVRSKASKKSRSAPGEPTPRLSSRGSVTGQGPSAELLEEQIQLREQELEHREVTASEAEAAHAREMALMASSLHRLGMRYGRLLGQCQALEALVPERVRRMREDGTPSSEQRADTR</sequence>
<organism evidence="4 5">
    <name type="scientific">Symbiodinium pilosum</name>
    <name type="common">Dinoflagellate</name>
    <dbReference type="NCBI Taxonomy" id="2952"/>
    <lineage>
        <taxon>Eukaryota</taxon>
        <taxon>Sar</taxon>
        <taxon>Alveolata</taxon>
        <taxon>Dinophyceae</taxon>
        <taxon>Suessiales</taxon>
        <taxon>Symbiodiniaceae</taxon>
        <taxon>Symbiodinium</taxon>
    </lineage>
</organism>
<dbReference type="Pfam" id="PF01755">
    <property type="entry name" value="Glyco_transf_25"/>
    <property type="match status" value="1"/>
</dbReference>
<dbReference type="SMART" id="SM00015">
    <property type="entry name" value="IQ"/>
    <property type="match status" value="2"/>
</dbReference>
<dbReference type="InterPro" id="IPR001478">
    <property type="entry name" value="PDZ"/>
</dbReference>
<comment type="caution">
    <text evidence="4">The sequence shown here is derived from an EMBL/GenBank/DDBJ whole genome shotgun (WGS) entry which is preliminary data.</text>
</comment>
<dbReference type="InterPro" id="IPR000048">
    <property type="entry name" value="IQ_motif_EF-hand-BS"/>
</dbReference>
<dbReference type="PROSITE" id="PS50106">
    <property type="entry name" value="PDZ"/>
    <property type="match status" value="1"/>
</dbReference>
<keyword evidence="5" id="KW-1185">Reference proteome</keyword>
<evidence type="ECO:0000256" key="1">
    <source>
        <dbReference type="SAM" id="Coils"/>
    </source>
</evidence>
<dbReference type="Gene3D" id="1.20.5.190">
    <property type="match status" value="1"/>
</dbReference>
<feature type="coiled-coil region" evidence="1">
    <location>
        <begin position="1337"/>
        <end position="1421"/>
    </location>
</feature>
<feature type="region of interest" description="Disordered" evidence="2">
    <location>
        <begin position="1832"/>
        <end position="1861"/>
    </location>
</feature>
<dbReference type="SUPFAM" id="SSF50156">
    <property type="entry name" value="PDZ domain-like"/>
    <property type="match status" value="1"/>
</dbReference>
<reference evidence="4" key="1">
    <citation type="submission" date="2021-02" db="EMBL/GenBank/DDBJ databases">
        <authorList>
            <person name="Dougan E. K."/>
            <person name="Rhodes N."/>
            <person name="Thang M."/>
            <person name="Chan C."/>
        </authorList>
    </citation>
    <scope>NUCLEOTIDE SEQUENCE</scope>
</reference>
<dbReference type="PROSITE" id="PS50096">
    <property type="entry name" value="IQ"/>
    <property type="match status" value="2"/>
</dbReference>
<dbReference type="Proteomes" id="UP000649617">
    <property type="component" value="Unassembled WGS sequence"/>
</dbReference>
<evidence type="ECO:0000256" key="2">
    <source>
        <dbReference type="SAM" id="MobiDB-lite"/>
    </source>
</evidence>
<feature type="compositionally biased region" description="Polar residues" evidence="2">
    <location>
        <begin position="1849"/>
        <end position="1860"/>
    </location>
</feature>